<dbReference type="SMART" id="SM00101">
    <property type="entry name" value="14_3_3"/>
    <property type="match status" value="1"/>
</dbReference>
<protein>
    <recommendedName>
        <fullName evidence="2">14-3-3 domain-containing protein</fullName>
    </recommendedName>
</protein>
<dbReference type="OrthoDB" id="10260625at2759"/>
<dbReference type="InterPro" id="IPR023410">
    <property type="entry name" value="14-3-3_domain"/>
</dbReference>
<dbReference type="PANTHER" id="PTHR18860">
    <property type="entry name" value="14-3-3 PROTEIN"/>
    <property type="match status" value="1"/>
</dbReference>
<dbReference type="RefSeq" id="XP_013234781.1">
    <property type="nucleotide sequence ID" value="XM_013379327.1"/>
</dbReference>
<name>U6L0W8_EIMTE</name>
<evidence type="ECO:0000256" key="1">
    <source>
        <dbReference type="ARBA" id="ARBA00006141"/>
    </source>
</evidence>
<dbReference type="Proteomes" id="UP000030747">
    <property type="component" value="Unassembled WGS sequence"/>
</dbReference>
<dbReference type="PRINTS" id="PR00305">
    <property type="entry name" value="1433ZETA"/>
</dbReference>
<keyword evidence="4" id="KW-1185">Reference proteome</keyword>
<reference evidence="3" key="1">
    <citation type="submission" date="2013-10" db="EMBL/GenBank/DDBJ databases">
        <title>Genomic analysis of the causative agents of coccidiosis in chickens.</title>
        <authorList>
            <person name="Reid A.J."/>
            <person name="Blake D."/>
            <person name="Billington K."/>
            <person name="Browne H."/>
            <person name="Dunn M."/>
            <person name="Hung S."/>
            <person name="Kawahara F."/>
            <person name="Miranda-Saavedra D."/>
            <person name="Mourier T."/>
            <person name="Nagra H."/>
            <person name="Otto T.D."/>
            <person name="Rawlings N."/>
            <person name="Sanchez A."/>
            <person name="Sanders M."/>
            <person name="Subramaniam C."/>
            <person name="Tay Y."/>
            <person name="Dear P."/>
            <person name="Doerig C."/>
            <person name="Gruber A."/>
            <person name="Parkinson J."/>
            <person name="Shirley M."/>
            <person name="Wan K.L."/>
            <person name="Berriman M."/>
            <person name="Tomley F."/>
            <person name="Pain A."/>
        </authorList>
    </citation>
    <scope>NUCLEOTIDE SEQUENCE [LARGE SCALE GENOMIC DNA]</scope>
    <source>
        <strain evidence="3">Houghton</strain>
    </source>
</reference>
<evidence type="ECO:0000313" key="3">
    <source>
        <dbReference type="EMBL" id="CDJ44032.1"/>
    </source>
</evidence>
<reference evidence="3" key="2">
    <citation type="submission" date="2013-10" db="EMBL/GenBank/DDBJ databases">
        <authorList>
            <person name="Aslett M."/>
        </authorList>
    </citation>
    <scope>NUCLEOTIDE SEQUENCE [LARGE SCALE GENOMIC DNA]</scope>
    <source>
        <strain evidence="3">Houghton</strain>
    </source>
</reference>
<dbReference type="AlphaFoldDB" id="U6L0W8"/>
<organism evidence="3 4">
    <name type="scientific">Eimeria tenella</name>
    <name type="common">Coccidian parasite</name>
    <dbReference type="NCBI Taxonomy" id="5802"/>
    <lineage>
        <taxon>Eukaryota</taxon>
        <taxon>Sar</taxon>
        <taxon>Alveolata</taxon>
        <taxon>Apicomplexa</taxon>
        <taxon>Conoidasida</taxon>
        <taxon>Coccidia</taxon>
        <taxon>Eucoccidiorida</taxon>
        <taxon>Eimeriorina</taxon>
        <taxon>Eimeriidae</taxon>
        <taxon>Eimeria</taxon>
    </lineage>
</organism>
<sequence length="125" mass="13802">MRADYNRYLAEFAQDGDFDRVVQEALRAYDEASRIAEDGLPEGHPVRLGIALNFSVFYFEALNEPAKACELARAAIETPESALAALPEDQRKDSESMLKLLQDNLSLWTGSAGEGEDADDEDTDS</sequence>
<dbReference type="VEuPathDB" id="ToxoDB:ETH2_1104100"/>
<feature type="domain" description="14-3-3" evidence="2">
    <location>
        <begin position="1"/>
        <end position="123"/>
    </location>
</feature>
<dbReference type="OMA" id="EDSTPIM"/>
<accession>U6L0W8</accession>
<dbReference type="SUPFAM" id="SSF48445">
    <property type="entry name" value="14-3-3 protein"/>
    <property type="match status" value="1"/>
</dbReference>
<proteinExistence type="inferred from homology"/>
<evidence type="ECO:0000313" key="4">
    <source>
        <dbReference type="Proteomes" id="UP000030747"/>
    </source>
</evidence>
<dbReference type="InterPro" id="IPR036815">
    <property type="entry name" value="14-3-3_dom_sf"/>
</dbReference>
<dbReference type="EMBL" id="HG676492">
    <property type="protein sequence ID" value="CDJ44032.1"/>
    <property type="molecule type" value="Genomic_DNA"/>
</dbReference>
<dbReference type="Gene3D" id="1.20.190.20">
    <property type="entry name" value="14-3-3 domain"/>
    <property type="match status" value="1"/>
</dbReference>
<dbReference type="InterPro" id="IPR000308">
    <property type="entry name" value="14-3-3"/>
</dbReference>
<dbReference type="VEuPathDB" id="ToxoDB:ETH_00032675"/>
<dbReference type="GeneID" id="25255601"/>
<dbReference type="Pfam" id="PF00244">
    <property type="entry name" value="14-3-3"/>
    <property type="match status" value="1"/>
</dbReference>
<gene>
    <name evidence="3" type="ORF">ETH_00032675</name>
</gene>
<evidence type="ECO:0000259" key="2">
    <source>
        <dbReference type="SMART" id="SM00101"/>
    </source>
</evidence>
<comment type="similarity">
    <text evidence="1">Belongs to the 14-3-3 family.</text>
</comment>